<name>A0A1Y2PE27_9FLAO</name>
<evidence type="ECO:0000313" key="2">
    <source>
        <dbReference type="EMBL" id="OSY88756.1"/>
    </source>
</evidence>
<dbReference type="InterPro" id="IPR034660">
    <property type="entry name" value="DinB/YfiT-like"/>
</dbReference>
<organism evidence="2 3">
    <name type="scientific">Tenacibaculum holothuriorum</name>
    <dbReference type="NCBI Taxonomy" id="1635173"/>
    <lineage>
        <taxon>Bacteria</taxon>
        <taxon>Pseudomonadati</taxon>
        <taxon>Bacteroidota</taxon>
        <taxon>Flavobacteriia</taxon>
        <taxon>Flavobacteriales</taxon>
        <taxon>Flavobacteriaceae</taxon>
        <taxon>Tenacibaculum</taxon>
    </lineage>
</organism>
<dbReference type="Gene3D" id="1.20.120.450">
    <property type="entry name" value="dinb family like domain"/>
    <property type="match status" value="1"/>
</dbReference>
<evidence type="ECO:0000259" key="1">
    <source>
        <dbReference type="Pfam" id="PF12867"/>
    </source>
</evidence>
<protein>
    <submittedName>
        <fullName evidence="2">Damage-inducible protein DinB</fullName>
    </submittedName>
</protein>
<dbReference type="RefSeq" id="WP_086029558.1">
    <property type="nucleotide sequence ID" value="NZ_LAPZ01000002.1"/>
</dbReference>
<dbReference type="STRING" id="1635173.WH52_03520"/>
<evidence type="ECO:0000313" key="3">
    <source>
        <dbReference type="Proteomes" id="UP000194221"/>
    </source>
</evidence>
<proteinExistence type="predicted"/>
<accession>A0A1Y2PE27</accession>
<dbReference type="Pfam" id="PF12867">
    <property type="entry name" value="DinB_2"/>
    <property type="match status" value="1"/>
</dbReference>
<keyword evidence="3" id="KW-1185">Reference proteome</keyword>
<dbReference type="InterPro" id="IPR024775">
    <property type="entry name" value="DinB-like"/>
</dbReference>
<dbReference type="InParanoid" id="A0A1Y2PE27"/>
<reference evidence="2 3" key="1">
    <citation type="submission" date="2015-03" db="EMBL/GenBank/DDBJ databases">
        <title>Genome sequence of Tenacibaculum sp. S2-2, isolated from intestinal microbiota of sea cucumber, Apostichopus japonicas.</title>
        <authorList>
            <person name="Shao Z."/>
            <person name="Wang L."/>
            <person name="Li X."/>
        </authorList>
    </citation>
    <scope>NUCLEOTIDE SEQUENCE [LARGE SCALE GENOMIC DNA]</scope>
    <source>
        <strain evidence="2 3">S2-2</strain>
    </source>
</reference>
<dbReference type="OrthoDB" id="4295522at2"/>
<dbReference type="Proteomes" id="UP000194221">
    <property type="component" value="Unassembled WGS sequence"/>
</dbReference>
<dbReference type="AlphaFoldDB" id="A0A1Y2PE27"/>
<gene>
    <name evidence="2" type="ORF">WH52_03520</name>
</gene>
<dbReference type="EMBL" id="LAPZ01000002">
    <property type="protein sequence ID" value="OSY88756.1"/>
    <property type="molecule type" value="Genomic_DNA"/>
</dbReference>
<feature type="domain" description="DinB-like" evidence="1">
    <location>
        <begin position="8"/>
        <end position="144"/>
    </location>
</feature>
<dbReference type="SUPFAM" id="SSF109854">
    <property type="entry name" value="DinB/YfiT-like putative metalloenzymes"/>
    <property type="match status" value="1"/>
</dbReference>
<sequence length="151" mass="17217">MNTEFEVLKKSREIVLQKIEGLSLEQLHTIPEGFKNNIAWNVAHLVVTQQLLQYNLSGNQCLVPDDLIEKYRKGTSPSKTFTEEEFEEVKELLLGLPDTLKEDFEAGIFTEYTPYMTSMGFELTSIERAIAFNNLHEGIHLGIIMALVKLV</sequence>
<comment type="caution">
    <text evidence="2">The sequence shown here is derived from an EMBL/GenBank/DDBJ whole genome shotgun (WGS) entry which is preliminary data.</text>
</comment>